<dbReference type="NCBIfam" id="NF000355">
    <property type="entry name" value="ribo_prot_ABC_F"/>
    <property type="match status" value="1"/>
</dbReference>
<dbReference type="PROSITE" id="PS50893">
    <property type="entry name" value="ABC_TRANSPORTER_2"/>
    <property type="match status" value="2"/>
</dbReference>
<keyword evidence="1" id="KW-0677">Repeat</keyword>
<feature type="domain" description="ABC transporter" evidence="6">
    <location>
        <begin position="6"/>
        <end position="254"/>
    </location>
</feature>
<dbReference type="RefSeq" id="WP_091345488.1">
    <property type="nucleotide sequence ID" value="NZ_FMHV01000002.1"/>
</dbReference>
<dbReference type="InterPro" id="IPR003439">
    <property type="entry name" value="ABC_transporter-like_ATP-bd"/>
</dbReference>
<dbReference type="AlphaFoldDB" id="A0A1C6T0E6"/>
<keyword evidence="2" id="KW-0547">Nucleotide-binding</keyword>
<feature type="region of interest" description="Disordered" evidence="5">
    <location>
        <begin position="306"/>
        <end position="327"/>
    </location>
</feature>
<reference evidence="8" key="1">
    <citation type="submission" date="2016-06" db="EMBL/GenBank/DDBJ databases">
        <authorList>
            <person name="Varghese N."/>
            <person name="Submissions Spin"/>
        </authorList>
    </citation>
    <scope>NUCLEOTIDE SEQUENCE [LARGE SCALE GENOMIC DNA]</scope>
    <source>
        <strain evidence="8">DSM 45431</strain>
    </source>
</reference>
<dbReference type="SUPFAM" id="SSF52540">
    <property type="entry name" value="P-loop containing nucleoside triphosphate hydrolases"/>
    <property type="match status" value="2"/>
</dbReference>
<evidence type="ECO:0000256" key="1">
    <source>
        <dbReference type="ARBA" id="ARBA00022737"/>
    </source>
</evidence>
<evidence type="ECO:0000256" key="2">
    <source>
        <dbReference type="ARBA" id="ARBA00022741"/>
    </source>
</evidence>
<evidence type="ECO:0000259" key="6">
    <source>
        <dbReference type="PROSITE" id="PS50893"/>
    </source>
</evidence>
<dbReference type="FunFam" id="3.40.50.300:FF:001320">
    <property type="entry name" value="Heme ABC transporter ATP-binding protein"/>
    <property type="match status" value="1"/>
</dbReference>
<dbReference type="InterPro" id="IPR027417">
    <property type="entry name" value="P-loop_NTPase"/>
</dbReference>
<dbReference type="CDD" id="cd03221">
    <property type="entry name" value="ABCF_EF-3"/>
    <property type="match status" value="2"/>
</dbReference>
<dbReference type="Proteomes" id="UP000199413">
    <property type="component" value="Unassembled WGS sequence"/>
</dbReference>
<feature type="domain" description="ABC transporter" evidence="6">
    <location>
        <begin position="359"/>
        <end position="559"/>
    </location>
</feature>
<feature type="coiled-coil region" evidence="4">
    <location>
        <begin position="243"/>
        <end position="295"/>
    </location>
</feature>
<dbReference type="Pfam" id="PF00005">
    <property type="entry name" value="ABC_tran"/>
    <property type="match status" value="2"/>
</dbReference>
<dbReference type="FunFam" id="3.40.50.300:FF:000597">
    <property type="entry name" value="ABC transporter ATP-binding protein"/>
    <property type="match status" value="1"/>
</dbReference>
<dbReference type="PANTHER" id="PTHR19211:SF6">
    <property type="entry name" value="BLL7188 PROTEIN"/>
    <property type="match status" value="1"/>
</dbReference>
<keyword evidence="4" id="KW-0175">Coiled coil</keyword>
<organism evidence="7 8">
    <name type="scientific">Micromonospora rhizosphaerae</name>
    <dbReference type="NCBI Taxonomy" id="568872"/>
    <lineage>
        <taxon>Bacteria</taxon>
        <taxon>Bacillati</taxon>
        <taxon>Actinomycetota</taxon>
        <taxon>Actinomycetes</taxon>
        <taxon>Micromonosporales</taxon>
        <taxon>Micromonosporaceae</taxon>
        <taxon>Micromonospora</taxon>
    </lineage>
</organism>
<keyword evidence="8" id="KW-1185">Reference proteome</keyword>
<protein>
    <submittedName>
        <fullName evidence="7">ATPase components of ABC transporters with duplicated ATPase domains</fullName>
    </submittedName>
</protein>
<dbReference type="GO" id="GO:0005524">
    <property type="term" value="F:ATP binding"/>
    <property type="evidence" value="ECO:0007669"/>
    <property type="project" value="UniProtKB-KW"/>
</dbReference>
<dbReference type="InterPro" id="IPR050611">
    <property type="entry name" value="ABCF"/>
</dbReference>
<evidence type="ECO:0000256" key="4">
    <source>
        <dbReference type="SAM" id="Coils"/>
    </source>
</evidence>
<evidence type="ECO:0000313" key="7">
    <source>
        <dbReference type="EMBL" id="SCL35276.1"/>
    </source>
</evidence>
<dbReference type="STRING" id="568872.GA0070624_5217"/>
<dbReference type="SMART" id="SM00382">
    <property type="entry name" value="AAA"/>
    <property type="match status" value="2"/>
</dbReference>
<accession>A0A1C6T0E6</accession>
<dbReference type="OrthoDB" id="4500804at2"/>
<sequence>MSDAFIVCSNLSFSWPDDTPVFRDLSFTVGGGRTGLVAPNGAGKTTLLRLIAGELRPTAGTVSVRGVLGYLPQNLPLVGDPAPPRRPDGTPALGSDLTVAEVLGIAPVIRALHAIESGDASEEHFTTVGDDWDIEERTRAQLDRLGLEHVPLDRHLHTLSGGQVISLGLAAQLLKRPDVLLLDEPTNNLDVDARHKLYDVLDDWAGCLLLVSHDRALLDRMDRIGELDRGELRFYGGNFTAYEQAARTAQEVAEKNVRNAEQEIKREKREMQQARERAERRASNAARNLKNAGLARIVAGGLKRAAQESAGRSNETHAARVSEARARLDDASRALRNEQSITLELPGTNVPAGRTVFLGERMQVRYGGRDLFAGDGVDLTIRGPERIALLGPNGAGKSTLLRLINGDLELDGGQVKRAGRIAYLSQRLDLLDLDRTVAENLAASAPAMPEAQRMNLLARFLFRGTRMHLPVGVLSGGERLRATLACVLYAEPAPQLLLLDEPTNNLDLVSVGQLESALGAYQGAFVVVSHDERFLAELKVDRWLRLSEGRLLETGPPDVD</sequence>
<dbReference type="Gene3D" id="3.40.50.300">
    <property type="entry name" value="P-loop containing nucleotide triphosphate hydrolases"/>
    <property type="match status" value="2"/>
</dbReference>
<evidence type="ECO:0000256" key="3">
    <source>
        <dbReference type="ARBA" id="ARBA00022840"/>
    </source>
</evidence>
<feature type="compositionally biased region" description="Basic and acidic residues" evidence="5">
    <location>
        <begin position="314"/>
        <end position="327"/>
    </location>
</feature>
<dbReference type="PANTHER" id="PTHR19211">
    <property type="entry name" value="ATP-BINDING TRANSPORT PROTEIN-RELATED"/>
    <property type="match status" value="1"/>
</dbReference>
<proteinExistence type="predicted"/>
<gene>
    <name evidence="7" type="ORF">GA0070624_5217</name>
</gene>
<keyword evidence="3" id="KW-0067">ATP-binding</keyword>
<evidence type="ECO:0000256" key="5">
    <source>
        <dbReference type="SAM" id="MobiDB-lite"/>
    </source>
</evidence>
<evidence type="ECO:0000313" key="8">
    <source>
        <dbReference type="Proteomes" id="UP000199413"/>
    </source>
</evidence>
<dbReference type="InterPro" id="IPR003593">
    <property type="entry name" value="AAA+_ATPase"/>
</dbReference>
<name>A0A1C6T0E6_9ACTN</name>
<dbReference type="EMBL" id="FMHV01000002">
    <property type="protein sequence ID" value="SCL35276.1"/>
    <property type="molecule type" value="Genomic_DNA"/>
</dbReference>
<dbReference type="GO" id="GO:0016887">
    <property type="term" value="F:ATP hydrolysis activity"/>
    <property type="evidence" value="ECO:0007669"/>
    <property type="project" value="InterPro"/>
</dbReference>